<gene>
    <name evidence="16" type="ORF">BDA99DRAFT_512396</name>
</gene>
<accession>A0AAD5JYH3</accession>
<feature type="binding site" evidence="13">
    <location>
        <begin position="272"/>
        <end position="274"/>
    </location>
    <ligand>
        <name>ATP</name>
        <dbReference type="ChEBI" id="CHEBI:30616"/>
    </ligand>
</feature>
<dbReference type="FunFam" id="1.10.287.40:FF:000003">
    <property type="entry name" value="Serine--tRNA ligase cytoplasmic"/>
    <property type="match status" value="1"/>
</dbReference>
<dbReference type="InterPro" id="IPR045864">
    <property type="entry name" value="aa-tRNA-synth_II/BPL/LPL"/>
</dbReference>
<dbReference type="GO" id="GO:0006434">
    <property type="term" value="P:seryl-tRNA aminoacylation"/>
    <property type="evidence" value="ECO:0007669"/>
    <property type="project" value="InterPro"/>
</dbReference>
<reference evidence="16" key="1">
    <citation type="journal article" date="2022" name="IScience">
        <title>Evolution of zygomycete secretomes and the origins of terrestrial fungal ecologies.</title>
        <authorList>
            <person name="Chang Y."/>
            <person name="Wang Y."/>
            <person name="Mondo S."/>
            <person name="Ahrendt S."/>
            <person name="Andreopoulos W."/>
            <person name="Barry K."/>
            <person name="Beard J."/>
            <person name="Benny G.L."/>
            <person name="Blankenship S."/>
            <person name="Bonito G."/>
            <person name="Cuomo C."/>
            <person name="Desiro A."/>
            <person name="Gervers K.A."/>
            <person name="Hundley H."/>
            <person name="Kuo A."/>
            <person name="LaButti K."/>
            <person name="Lang B.F."/>
            <person name="Lipzen A."/>
            <person name="O'Donnell K."/>
            <person name="Pangilinan J."/>
            <person name="Reynolds N."/>
            <person name="Sandor L."/>
            <person name="Smith M.E."/>
            <person name="Tsang A."/>
            <person name="Grigoriev I.V."/>
            <person name="Stajich J.E."/>
            <person name="Spatafora J.W."/>
        </authorList>
    </citation>
    <scope>NUCLEOTIDE SEQUENCE</scope>
    <source>
        <strain evidence="16">RSA 2281</strain>
    </source>
</reference>
<dbReference type="InterPro" id="IPR006195">
    <property type="entry name" value="aa-tRNA-synth_II"/>
</dbReference>
<evidence type="ECO:0000256" key="1">
    <source>
        <dbReference type="ARBA" id="ARBA00010728"/>
    </source>
</evidence>
<dbReference type="CDD" id="cd00770">
    <property type="entry name" value="SerRS_core"/>
    <property type="match status" value="1"/>
</dbReference>
<evidence type="ECO:0000256" key="3">
    <source>
        <dbReference type="ARBA" id="ARBA00022598"/>
    </source>
</evidence>
<dbReference type="NCBIfam" id="TIGR00414">
    <property type="entry name" value="serS"/>
    <property type="match status" value="1"/>
</dbReference>
<dbReference type="PRINTS" id="PR00981">
    <property type="entry name" value="TRNASYNTHSER"/>
</dbReference>
<evidence type="ECO:0000313" key="17">
    <source>
        <dbReference type="Proteomes" id="UP001209540"/>
    </source>
</evidence>
<dbReference type="SUPFAM" id="SSF55681">
    <property type="entry name" value="Class II aaRS and biotin synthetases"/>
    <property type="match status" value="1"/>
</dbReference>
<evidence type="ECO:0000256" key="9">
    <source>
        <dbReference type="ARBA" id="ARBA00034892"/>
    </source>
</evidence>
<evidence type="ECO:0000256" key="10">
    <source>
        <dbReference type="ARBA" id="ARBA00058708"/>
    </source>
</evidence>
<dbReference type="Proteomes" id="UP001209540">
    <property type="component" value="Unassembled WGS sequence"/>
</dbReference>
<keyword evidence="3" id="KW-0436">Ligase</keyword>
<dbReference type="GO" id="GO:0005524">
    <property type="term" value="F:ATP binding"/>
    <property type="evidence" value="ECO:0007669"/>
    <property type="project" value="UniProtKB-KW"/>
</dbReference>
<evidence type="ECO:0000256" key="2">
    <source>
        <dbReference type="ARBA" id="ARBA00012840"/>
    </source>
</evidence>
<dbReference type="InterPro" id="IPR002314">
    <property type="entry name" value="aa-tRNA-synt_IIb"/>
</dbReference>
<keyword evidence="17" id="KW-1185">Reference proteome</keyword>
<dbReference type="GO" id="GO:0004828">
    <property type="term" value="F:serine-tRNA ligase activity"/>
    <property type="evidence" value="ECO:0007669"/>
    <property type="project" value="UniProtKB-EC"/>
</dbReference>
<feature type="binding site" evidence="13">
    <location>
        <begin position="288"/>
        <end position="291"/>
    </location>
    <ligand>
        <name>ATP</name>
        <dbReference type="ChEBI" id="CHEBI:30616"/>
    </ligand>
</feature>
<evidence type="ECO:0000256" key="13">
    <source>
        <dbReference type="PIRSR" id="PIRSR001529-2"/>
    </source>
</evidence>
<evidence type="ECO:0000256" key="14">
    <source>
        <dbReference type="SAM" id="Coils"/>
    </source>
</evidence>
<dbReference type="EMBL" id="JAIXMP010000016">
    <property type="protein sequence ID" value="KAI9260533.1"/>
    <property type="molecule type" value="Genomic_DNA"/>
</dbReference>
<reference evidence="16" key="2">
    <citation type="submission" date="2023-02" db="EMBL/GenBank/DDBJ databases">
        <authorList>
            <consortium name="DOE Joint Genome Institute"/>
            <person name="Mondo S.J."/>
            <person name="Chang Y."/>
            <person name="Wang Y."/>
            <person name="Ahrendt S."/>
            <person name="Andreopoulos W."/>
            <person name="Barry K."/>
            <person name="Beard J."/>
            <person name="Benny G.L."/>
            <person name="Blankenship S."/>
            <person name="Bonito G."/>
            <person name="Cuomo C."/>
            <person name="Desiro A."/>
            <person name="Gervers K.A."/>
            <person name="Hundley H."/>
            <person name="Kuo A."/>
            <person name="LaButti K."/>
            <person name="Lang B.F."/>
            <person name="Lipzen A."/>
            <person name="O'Donnell K."/>
            <person name="Pangilinan J."/>
            <person name="Reynolds N."/>
            <person name="Sandor L."/>
            <person name="Smith M.W."/>
            <person name="Tsang A."/>
            <person name="Grigoriev I.V."/>
            <person name="Stajich J.E."/>
            <person name="Spatafora J.W."/>
        </authorList>
    </citation>
    <scope>NUCLEOTIDE SEQUENCE</scope>
    <source>
        <strain evidence="16">RSA 2281</strain>
    </source>
</reference>
<feature type="domain" description="Aminoacyl-transfer RNA synthetases class-II family profile" evidence="15">
    <location>
        <begin position="143"/>
        <end position="435"/>
    </location>
</feature>
<dbReference type="InterPro" id="IPR015866">
    <property type="entry name" value="Ser-tRNA-synth_1_N"/>
</dbReference>
<dbReference type="SUPFAM" id="SSF46589">
    <property type="entry name" value="tRNA-binding arm"/>
    <property type="match status" value="1"/>
</dbReference>
<evidence type="ECO:0000256" key="8">
    <source>
        <dbReference type="ARBA" id="ARBA00031113"/>
    </source>
</evidence>
<dbReference type="Pfam" id="PF02403">
    <property type="entry name" value="Seryl_tRNA_N"/>
    <property type="match status" value="1"/>
</dbReference>
<comment type="caution">
    <text evidence="16">The sequence shown here is derived from an EMBL/GenBank/DDBJ whole genome shotgun (WGS) entry which is preliminary data.</text>
</comment>
<evidence type="ECO:0000256" key="12">
    <source>
        <dbReference type="PIRSR" id="PIRSR001529-1"/>
    </source>
</evidence>
<dbReference type="InterPro" id="IPR033729">
    <property type="entry name" value="SerRS_core"/>
</dbReference>
<evidence type="ECO:0000256" key="11">
    <source>
        <dbReference type="ARBA" id="ARBA00074532"/>
    </source>
</evidence>
<evidence type="ECO:0000256" key="6">
    <source>
        <dbReference type="ARBA" id="ARBA00022917"/>
    </source>
</evidence>
<feature type="coiled-coil region" evidence="14">
    <location>
        <begin position="66"/>
        <end position="100"/>
    </location>
</feature>
<comment type="function">
    <text evidence="10">Catalyzes the attachment of serine to tRNA(Ser) in a two-step reaction: serine is first activated by ATP to form Ser-AMP and then transferred to the acceptor end of tRNA(Ser).</text>
</comment>
<evidence type="ECO:0000259" key="15">
    <source>
        <dbReference type="PROSITE" id="PS50862"/>
    </source>
</evidence>
<dbReference type="Gene3D" id="3.30.930.10">
    <property type="entry name" value="Bira Bifunctional Protein, Domain 2"/>
    <property type="match status" value="1"/>
</dbReference>
<keyword evidence="4" id="KW-0547">Nucleotide-binding</keyword>
<dbReference type="PROSITE" id="PS50862">
    <property type="entry name" value="AA_TRNA_LIGASE_II"/>
    <property type="match status" value="1"/>
</dbReference>
<feature type="site" description="Important for serine binding" evidence="12">
    <location>
        <position position="397"/>
    </location>
</feature>
<organism evidence="16 17">
    <name type="scientific">Phascolomyces articulosus</name>
    <dbReference type="NCBI Taxonomy" id="60185"/>
    <lineage>
        <taxon>Eukaryota</taxon>
        <taxon>Fungi</taxon>
        <taxon>Fungi incertae sedis</taxon>
        <taxon>Mucoromycota</taxon>
        <taxon>Mucoromycotina</taxon>
        <taxon>Mucoromycetes</taxon>
        <taxon>Mucorales</taxon>
        <taxon>Lichtheimiaceae</taxon>
        <taxon>Phascolomyces</taxon>
    </lineage>
</organism>
<dbReference type="InterPro" id="IPR042103">
    <property type="entry name" value="SerRS_1_N_sf"/>
</dbReference>
<evidence type="ECO:0000256" key="7">
    <source>
        <dbReference type="ARBA" id="ARBA00023146"/>
    </source>
</evidence>
<feature type="binding site" evidence="12">
    <location>
        <position position="295"/>
    </location>
    <ligand>
        <name>L-serine</name>
        <dbReference type="ChEBI" id="CHEBI:33384"/>
    </ligand>
</feature>
<feature type="binding site" evidence="13">
    <location>
        <begin position="359"/>
        <end position="362"/>
    </location>
    <ligand>
        <name>ATP</name>
        <dbReference type="ChEBI" id="CHEBI:30616"/>
    </ligand>
</feature>
<dbReference type="AlphaFoldDB" id="A0AAD5JYH3"/>
<dbReference type="FunFam" id="3.30.930.10:FF:000026">
    <property type="entry name" value="Seryl-tRNA synthetase, cytoplasmic"/>
    <property type="match status" value="1"/>
</dbReference>
<dbReference type="Pfam" id="PF00587">
    <property type="entry name" value="tRNA-synt_2b"/>
    <property type="match status" value="1"/>
</dbReference>
<evidence type="ECO:0000256" key="4">
    <source>
        <dbReference type="ARBA" id="ARBA00022741"/>
    </source>
</evidence>
<keyword evidence="5 13" id="KW-0067">ATP-binding</keyword>
<keyword evidence="7" id="KW-0030">Aminoacyl-tRNA synthetase</keyword>
<sequence length="455" mass="51965">MLDINLLLVDRGGNPEAIKESQKRRGASVEIVDEIIALYKDWAKTQFLSDQKNKEINGVQKEIGKKFKAKEDASELLKQKEELQKAKEKLQQEAKEGEATWKEKLSTLGNIVHTSVPTSMDEDNNEVIRTYNHNDVEPVKRTDILSHHEVLQRLDGYDQERGANVAGHRGYFLTGVGVDLNLAMINYGLSFLGRRGYKKLMTPFFMKKDVMAKTAQLSQFDEELYKVTGDGDDKYLIATSEQPISAFHSGEWFEQPAKQLPLKYAGYSTCFRKEAGAHGKDTWGIFRVHQFEKIEQFVLTDPEKSWEMFDEMIAHSEDFFKSLGLSYRVVAIVSGALNNAAAKKYDLEAWFPYQGEYKELVSCSNCTDYQSRRLEIRCGVKKMSDREKKYVHCLNSTLCATERAICGLLETWQREDGLEIPPPLVPYMDGRTFIPYAKELNTAGKKDTKKDGKKK</sequence>
<keyword evidence="14" id="KW-0175">Coiled coil</keyword>
<keyword evidence="6" id="KW-0648">Protein biosynthesis</keyword>
<dbReference type="InterPro" id="IPR010978">
    <property type="entry name" value="tRNA-bd_arm"/>
</dbReference>
<protein>
    <recommendedName>
        <fullName evidence="11">Serine--tRNA ligase, cytoplasmic</fullName>
        <ecNumber evidence="2">6.1.1.11</ecNumber>
    </recommendedName>
    <alternativeName>
        <fullName evidence="8">Seryl-tRNA synthetase</fullName>
    </alternativeName>
    <alternativeName>
        <fullName evidence="9">Seryl-tRNA(Ser) synthetase</fullName>
    </alternativeName>
</protein>
<comment type="similarity">
    <text evidence="1">Belongs to the class-II aminoacyl-tRNA synthetase family. Type-1 seryl-tRNA synthetase subfamily.</text>
</comment>
<feature type="binding site" evidence="12">
    <location>
        <position position="272"/>
    </location>
    <ligand>
        <name>L-serine</name>
        <dbReference type="ChEBI" id="CHEBI:33384"/>
    </ligand>
</feature>
<dbReference type="EC" id="6.1.1.11" evidence="2"/>
<feature type="binding site" evidence="12">
    <location>
        <position position="239"/>
    </location>
    <ligand>
        <name>L-serine</name>
        <dbReference type="ChEBI" id="CHEBI:33384"/>
    </ligand>
</feature>
<evidence type="ECO:0000313" key="16">
    <source>
        <dbReference type="EMBL" id="KAI9260533.1"/>
    </source>
</evidence>
<dbReference type="PIRSF" id="PIRSF001529">
    <property type="entry name" value="Ser-tRNA-synth_IIa"/>
    <property type="match status" value="1"/>
</dbReference>
<dbReference type="InterPro" id="IPR002317">
    <property type="entry name" value="Ser-tRNA-ligase_type_1"/>
</dbReference>
<dbReference type="PANTHER" id="PTHR11778">
    <property type="entry name" value="SERYL-TRNA SYNTHETASE"/>
    <property type="match status" value="1"/>
</dbReference>
<dbReference type="Gene3D" id="1.10.287.40">
    <property type="entry name" value="Serine-tRNA synthetase, tRNA binding domain"/>
    <property type="match status" value="1"/>
</dbReference>
<name>A0AAD5JYH3_9FUNG</name>
<feature type="binding site" evidence="12">
    <location>
        <position position="395"/>
    </location>
    <ligand>
        <name>L-serine</name>
        <dbReference type="ChEBI" id="CHEBI:33384"/>
    </ligand>
</feature>
<proteinExistence type="inferred from homology"/>
<evidence type="ECO:0000256" key="5">
    <source>
        <dbReference type="ARBA" id="ARBA00022840"/>
    </source>
</evidence>